<feature type="transmembrane region" description="Helical" evidence="7">
    <location>
        <begin position="667"/>
        <end position="690"/>
    </location>
</feature>
<feature type="transmembrane region" description="Helical" evidence="7">
    <location>
        <begin position="696"/>
        <end position="715"/>
    </location>
</feature>
<feature type="compositionally biased region" description="Acidic residues" evidence="6">
    <location>
        <begin position="197"/>
        <end position="249"/>
    </location>
</feature>
<dbReference type="GO" id="GO:0016020">
    <property type="term" value="C:membrane"/>
    <property type="evidence" value="ECO:0007669"/>
    <property type="project" value="UniProtKB-SubCell"/>
</dbReference>
<name>A0A1Y1JHF5_PLAGO</name>
<proteinExistence type="inferred from homology"/>
<evidence type="ECO:0000256" key="1">
    <source>
        <dbReference type="ARBA" id="ARBA00004141"/>
    </source>
</evidence>
<protein>
    <recommendedName>
        <fullName evidence="10">Serpentine receptor</fullName>
    </recommendedName>
</protein>
<accession>A0A1Y1JHF5</accession>
<evidence type="ECO:0000313" key="8">
    <source>
        <dbReference type="EMBL" id="GAW81078.1"/>
    </source>
</evidence>
<dbReference type="Pfam" id="PF05602">
    <property type="entry name" value="CLPTM1"/>
    <property type="match status" value="1"/>
</dbReference>
<comment type="similarity">
    <text evidence="2">Belongs to the CLPTM1 family.</text>
</comment>
<keyword evidence="4 7" id="KW-1133">Transmembrane helix</keyword>
<feature type="compositionally biased region" description="Basic and acidic residues" evidence="6">
    <location>
        <begin position="250"/>
        <end position="270"/>
    </location>
</feature>
<gene>
    <name evidence="8" type="ORF">PGO_092780</name>
</gene>
<dbReference type="Proteomes" id="UP000195521">
    <property type="component" value="Unassembled WGS sequence"/>
</dbReference>
<feature type="transmembrane region" description="Helical" evidence="7">
    <location>
        <begin position="633"/>
        <end position="655"/>
    </location>
</feature>
<reference evidence="9" key="1">
    <citation type="submission" date="2017-04" db="EMBL/GenBank/DDBJ databases">
        <title>Plasmodium gonderi genome.</title>
        <authorList>
            <person name="Arisue N."/>
            <person name="Honma H."/>
            <person name="Kawai S."/>
            <person name="Tougan T."/>
            <person name="Tanabe K."/>
            <person name="Horii T."/>
        </authorList>
    </citation>
    <scope>NUCLEOTIDE SEQUENCE [LARGE SCALE GENOMIC DNA]</scope>
    <source>
        <strain evidence="9">ATCC 30045</strain>
    </source>
</reference>
<evidence type="ECO:0000256" key="7">
    <source>
        <dbReference type="SAM" id="Phobius"/>
    </source>
</evidence>
<dbReference type="RefSeq" id="XP_028543667.1">
    <property type="nucleotide sequence ID" value="XM_028687866.1"/>
</dbReference>
<dbReference type="AlphaFoldDB" id="A0A1Y1JHF5"/>
<evidence type="ECO:0000256" key="4">
    <source>
        <dbReference type="ARBA" id="ARBA00022989"/>
    </source>
</evidence>
<evidence type="ECO:0000313" key="9">
    <source>
        <dbReference type="Proteomes" id="UP000195521"/>
    </source>
</evidence>
<evidence type="ECO:0000256" key="3">
    <source>
        <dbReference type="ARBA" id="ARBA00022692"/>
    </source>
</evidence>
<feature type="transmembrane region" description="Helical" evidence="7">
    <location>
        <begin position="606"/>
        <end position="627"/>
    </location>
</feature>
<dbReference type="Gene3D" id="1.20.1280.290">
    <property type="match status" value="1"/>
</dbReference>
<comment type="caution">
    <text evidence="8">The sequence shown here is derived from an EMBL/GenBank/DDBJ whole genome shotgun (WGS) entry which is preliminary data.</text>
</comment>
<feature type="compositionally biased region" description="Acidic residues" evidence="6">
    <location>
        <begin position="271"/>
        <end position="288"/>
    </location>
</feature>
<feature type="region of interest" description="Disordered" evidence="6">
    <location>
        <begin position="197"/>
        <end position="309"/>
    </location>
</feature>
<dbReference type="PANTHER" id="PTHR21347:SF0">
    <property type="entry name" value="LIPID SCRAMBLASE CLPTM1L"/>
    <property type="match status" value="1"/>
</dbReference>
<feature type="transmembrane region" description="Helical" evidence="7">
    <location>
        <begin position="465"/>
        <end position="489"/>
    </location>
</feature>
<keyword evidence="3 7" id="KW-0812">Transmembrane</keyword>
<sequence>MLKFSVGIICYYILYCLYYVYQNVRTPVYDYTKGGEKGTKGQENVNLDQKYIFKPFKNFLKKNDKIDYHLYMSCEENIDLNQYENEKEKYLKKNKNFINVHKFTNISYDWNYNHVNEQNKWWSFFTKNKYPSVNLTIPRRLIKMNKNIYLHIITYVNDELYRHGSLTSLITKRRRMKSKSTHNEKYVWEHVFGEEEYDNDYDEERSEDGGEDVDEDGGQDGGEDSDEDGDENDEVDSYEKEEDEEDAADEENRTNKENEEGHNKSSKRNENEDEEEEEEEEEETEVDEEKNNKITEGTQEGRKKAHKKKVKVKKIKRKNYYIPKKLKFGPIVEYNDININKIGFFSNIFLDKSRSEYLLPTYFNNHLTPEDEYELLLNGMEEENGNEWYERKKKKKKFHQNTSKSINMNNSKYENENEIEIEYSPISYPHFNLFNIIIFNINYVKDKYKITSYDLDSVVIHLCGNIYTCLIICILCLIHLIIDLIALLFDITSWNKLNNLYSFSTNAIHLKFLFNLFIFLYLKNKNKCKIIMIFCAAKIAICLWKLLDHYDVEILEDYPYVHITCNSTNDETINDCNNNEDKGNKASGNKKYSIVEDIERNFKLKIVNVMIGTVIAICIYNFMFIQYDSLFSFIIHTVGICSYIFNFLFMCPQIVRNYCTKTVQHTPVFFFFFLFLYALMDDLFVLILRMPDVHKWNAFGDDIIFLIFLVQYCLYKKVDFKVIPADKAVTSHQGSKSSRESKKKK</sequence>
<keyword evidence="9" id="KW-1185">Reference proteome</keyword>
<feature type="transmembrane region" description="Helical" evidence="7">
    <location>
        <begin position="501"/>
        <end position="522"/>
    </location>
</feature>
<dbReference type="OrthoDB" id="378564at2759"/>
<dbReference type="InterPro" id="IPR008429">
    <property type="entry name" value="CLPTM1"/>
</dbReference>
<comment type="subcellular location">
    <subcellularLocation>
        <location evidence="1">Membrane</location>
        <topology evidence="1">Multi-pass membrane protein</topology>
    </subcellularLocation>
</comment>
<evidence type="ECO:0000256" key="6">
    <source>
        <dbReference type="SAM" id="MobiDB-lite"/>
    </source>
</evidence>
<evidence type="ECO:0000256" key="2">
    <source>
        <dbReference type="ARBA" id="ARBA00009310"/>
    </source>
</evidence>
<dbReference type="PANTHER" id="PTHR21347">
    <property type="entry name" value="CLEFT LIP AND PALATE ASSOCIATED TRANSMEMBRANE PROTEIN-RELATED"/>
    <property type="match status" value="1"/>
</dbReference>
<dbReference type="OMA" id="YHIYENI"/>
<evidence type="ECO:0000256" key="5">
    <source>
        <dbReference type="ARBA" id="ARBA00023136"/>
    </source>
</evidence>
<dbReference type="EMBL" id="BDQF01000010">
    <property type="protein sequence ID" value="GAW81078.1"/>
    <property type="molecule type" value="Genomic_DNA"/>
</dbReference>
<dbReference type="GO" id="GO:0012505">
    <property type="term" value="C:endomembrane system"/>
    <property type="evidence" value="ECO:0007669"/>
    <property type="project" value="TreeGrafter"/>
</dbReference>
<organism evidence="8 9">
    <name type="scientific">Plasmodium gonderi</name>
    <dbReference type="NCBI Taxonomy" id="77519"/>
    <lineage>
        <taxon>Eukaryota</taxon>
        <taxon>Sar</taxon>
        <taxon>Alveolata</taxon>
        <taxon>Apicomplexa</taxon>
        <taxon>Aconoidasida</taxon>
        <taxon>Haemosporida</taxon>
        <taxon>Plasmodiidae</taxon>
        <taxon>Plasmodium</taxon>
        <taxon>Plasmodium (Plasmodium)</taxon>
    </lineage>
</organism>
<dbReference type="GeneID" id="39747796"/>
<evidence type="ECO:0008006" key="10">
    <source>
        <dbReference type="Google" id="ProtNLM"/>
    </source>
</evidence>
<keyword evidence="5 7" id="KW-0472">Membrane</keyword>